<dbReference type="Pfam" id="PF22763">
    <property type="entry name" value="NrS1-1_pol-like_HBD"/>
    <property type="match status" value="1"/>
</dbReference>
<organism evidence="3 4">
    <name type="scientific">Halorubrum cibi</name>
    <dbReference type="NCBI Taxonomy" id="413815"/>
    <lineage>
        <taxon>Archaea</taxon>
        <taxon>Methanobacteriati</taxon>
        <taxon>Methanobacteriota</taxon>
        <taxon>Stenosarchaea group</taxon>
        <taxon>Halobacteria</taxon>
        <taxon>Halobacteriales</taxon>
        <taxon>Haloferacaceae</taxon>
        <taxon>Halorubrum</taxon>
    </lineage>
</organism>
<accession>A0A521ECA3</accession>
<dbReference type="AlphaFoldDB" id="A0A521ECA3"/>
<evidence type="ECO:0000313" key="3">
    <source>
        <dbReference type="EMBL" id="SMO81566.1"/>
    </source>
</evidence>
<name>A0A521ECA3_9EURY</name>
<dbReference type="Proteomes" id="UP000319712">
    <property type="component" value="Unassembled WGS sequence"/>
</dbReference>
<dbReference type="InterPro" id="IPR054468">
    <property type="entry name" value="NrSPol-like_HBD"/>
</dbReference>
<keyword evidence="4" id="KW-1185">Reference proteome</keyword>
<feature type="region of interest" description="Disordered" evidence="1">
    <location>
        <begin position="180"/>
        <end position="206"/>
    </location>
</feature>
<dbReference type="OrthoDB" id="238910at2157"/>
<proteinExistence type="predicted"/>
<evidence type="ECO:0000256" key="1">
    <source>
        <dbReference type="SAM" id="MobiDB-lite"/>
    </source>
</evidence>
<reference evidence="3 4" key="1">
    <citation type="submission" date="2017-05" db="EMBL/GenBank/DDBJ databases">
        <authorList>
            <person name="Varghese N."/>
            <person name="Submissions S."/>
        </authorList>
    </citation>
    <scope>NUCLEOTIDE SEQUENCE [LARGE SCALE GENOMIC DNA]</scope>
    <source>
        <strain evidence="3 4">DSM 19504</strain>
    </source>
</reference>
<evidence type="ECO:0000313" key="4">
    <source>
        <dbReference type="Proteomes" id="UP000319712"/>
    </source>
</evidence>
<evidence type="ECO:0000259" key="2">
    <source>
        <dbReference type="Pfam" id="PF22763"/>
    </source>
</evidence>
<sequence>MWESESAREHGVGSVPEPLRERAQWIVTKDKAPIQPSNGWNLPENQLPIDEVLKLSKQFVGEPAYVLQPDDPFVIVDLDDVVPEGSSRVTHEAERIVQDLRTYTEWSRSGEGLHLIAEGERSLERGEKGTLDDVGEIEIYDRDQFVVLTGDRSNPTERSAGEHGIRDDIEEVIANLEREYLPRRTESGGSDESVSTDLDSASGNSTGISVEDIRRTIEEYAKSGYAKAKRVLDRWDSPASSSAGLSSPSEADLGFASDLAFWCREDPQLIDDCFRQSNRIRPKWDETHYSDGRTYGDVTIQKAIKTNGSTFSGHYVVG</sequence>
<protein>
    <recommendedName>
        <fullName evidence="2">NrS-1 polymerase-like HBD domain-containing protein</fullName>
    </recommendedName>
</protein>
<dbReference type="RefSeq" id="WP_142987351.1">
    <property type="nucleotide sequence ID" value="NZ_FXTD01000010.1"/>
</dbReference>
<feature type="compositionally biased region" description="Polar residues" evidence="1">
    <location>
        <begin position="187"/>
        <end position="206"/>
    </location>
</feature>
<dbReference type="EMBL" id="FXTD01000010">
    <property type="protein sequence ID" value="SMO81566.1"/>
    <property type="molecule type" value="Genomic_DNA"/>
</dbReference>
<feature type="domain" description="NrS-1 polymerase-like HBD" evidence="2">
    <location>
        <begin position="249"/>
        <end position="311"/>
    </location>
</feature>
<gene>
    <name evidence="3" type="ORF">SAMN06264867_11031</name>
</gene>